<gene>
    <name evidence="2" type="ORF">K458DRAFT_455411</name>
</gene>
<evidence type="ECO:0000256" key="1">
    <source>
        <dbReference type="SAM" id="MobiDB-lite"/>
    </source>
</evidence>
<feature type="compositionally biased region" description="Low complexity" evidence="1">
    <location>
        <begin position="138"/>
        <end position="147"/>
    </location>
</feature>
<feature type="compositionally biased region" description="Gly residues" evidence="1">
    <location>
        <begin position="97"/>
        <end position="106"/>
    </location>
</feature>
<dbReference type="AlphaFoldDB" id="A0A6G1JKV4"/>
<accession>A0A6G1JKV4</accession>
<protein>
    <submittedName>
        <fullName evidence="2">Uncharacterized protein</fullName>
    </submittedName>
</protein>
<reference evidence="2" key="1">
    <citation type="journal article" date="2020" name="Stud. Mycol.">
        <title>101 Dothideomycetes genomes: a test case for predicting lifestyles and emergence of pathogens.</title>
        <authorList>
            <person name="Haridas S."/>
            <person name="Albert R."/>
            <person name="Binder M."/>
            <person name="Bloem J."/>
            <person name="Labutti K."/>
            <person name="Salamov A."/>
            <person name="Andreopoulos B."/>
            <person name="Baker S."/>
            <person name="Barry K."/>
            <person name="Bills G."/>
            <person name="Bluhm B."/>
            <person name="Cannon C."/>
            <person name="Castanera R."/>
            <person name="Culley D."/>
            <person name="Daum C."/>
            <person name="Ezra D."/>
            <person name="Gonzalez J."/>
            <person name="Henrissat B."/>
            <person name="Kuo A."/>
            <person name="Liang C."/>
            <person name="Lipzen A."/>
            <person name="Lutzoni F."/>
            <person name="Magnuson J."/>
            <person name="Mondo S."/>
            <person name="Nolan M."/>
            <person name="Ohm R."/>
            <person name="Pangilinan J."/>
            <person name="Park H.-J."/>
            <person name="Ramirez L."/>
            <person name="Alfaro M."/>
            <person name="Sun H."/>
            <person name="Tritt A."/>
            <person name="Yoshinaga Y."/>
            <person name="Zwiers L.-H."/>
            <person name="Turgeon B."/>
            <person name="Goodwin S."/>
            <person name="Spatafora J."/>
            <person name="Crous P."/>
            <person name="Grigoriev I."/>
        </authorList>
    </citation>
    <scope>NUCLEOTIDE SEQUENCE</scope>
    <source>
        <strain evidence="2">CBS 122367</strain>
    </source>
</reference>
<feature type="region of interest" description="Disordered" evidence="1">
    <location>
        <begin position="1"/>
        <end position="147"/>
    </location>
</feature>
<evidence type="ECO:0000313" key="2">
    <source>
        <dbReference type="EMBL" id="KAF2691116.1"/>
    </source>
</evidence>
<dbReference type="Proteomes" id="UP000799291">
    <property type="component" value="Unassembled WGS sequence"/>
</dbReference>
<keyword evidence="3" id="KW-1185">Reference proteome</keyword>
<proteinExistence type="predicted"/>
<organism evidence="2 3">
    <name type="scientific">Lentithecium fluviatile CBS 122367</name>
    <dbReference type="NCBI Taxonomy" id="1168545"/>
    <lineage>
        <taxon>Eukaryota</taxon>
        <taxon>Fungi</taxon>
        <taxon>Dikarya</taxon>
        <taxon>Ascomycota</taxon>
        <taxon>Pezizomycotina</taxon>
        <taxon>Dothideomycetes</taxon>
        <taxon>Pleosporomycetidae</taxon>
        <taxon>Pleosporales</taxon>
        <taxon>Massarineae</taxon>
        <taxon>Lentitheciaceae</taxon>
        <taxon>Lentithecium</taxon>
    </lineage>
</organism>
<dbReference type="EMBL" id="MU005570">
    <property type="protein sequence ID" value="KAF2691116.1"/>
    <property type="molecule type" value="Genomic_DNA"/>
</dbReference>
<evidence type="ECO:0000313" key="3">
    <source>
        <dbReference type="Proteomes" id="UP000799291"/>
    </source>
</evidence>
<name>A0A6G1JKV4_9PLEO</name>
<sequence>MNPHRRNPRFPGALRPFPPRHTTQYDDDDDPYGFKSMRRGLSMHPNAGDPFGIRRPPPGIGHGSPPRRPQGDPRRRGPMAGPFDGPPGPHGRHRGRGGPGGMGGMHGMFDDGSGSDSDEGLFGGPPGFGMPPRGRRGPSGARPMHGMFGRGPLGFGPGGPMGTEGDFDDVSDMSDSDEDPFGHQVHLGRDVLVEVDLGVWEVGRRACVVEVDGAGLCRGGM</sequence>